<gene>
    <name evidence="4" type="ORF">HO173_004049</name>
</gene>
<keyword evidence="3" id="KW-0812">Transmembrane</keyword>
<proteinExistence type="inferred from homology"/>
<keyword evidence="3" id="KW-1133">Transmembrane helix</keyword>
<feature type="transmembrane region" description="Helical" evidence="3">
    <location>
        <begin position="92"/>
        <end position="113"/>
    </location>
</feature>
<feature type="compositionally biased region" description="Low complexity" evidence="2">
    <location>
        <begin position="132"/>
        <end position="143"/>
    </location>
</feature>
<evidence type="ECO:0000313" key="5">
    <source>
        <dbReference type="Proteomes" id="UP000578531"/>
    </source>
</evidence>
<sequence>MQMSDRDFYRAPEVGQVHSTLEVGHQPDPPQIYSTLESRQPDSSLFDTYKQSTTVLPQPEIFDASLDTPSNIESDNHTTLVREGRGPRKRAIWFLVALGIVIISAAAAIGGGIGSTRTSHRSVSSGSLSDQAPSSTMTKMSSSAKSSSTIISSVSIPTMSTASSFPTPAAKLNTTLLNTTKLASVVWNINGVTEYRMWYQTEDNMIREVGKNDTGNQWYTSGQSHGPAKRGSPIAASYTGPPDWLLEISLFYLSEDGSIIFTKFEEKDQSWSPSSLSEIPADGANLATLWFRHDECNDCSNDLLLVCQNSDDKLALFNSTANAGPQWITLDANPMPGTGLAFNLVHGTDDTGGLLVFYQPANQGLCSASFNESQGWTVNEGNPISDLSTQAPLAGFTWNVSGAEYLDIVSTGPSGVTVNYFNFTNGDWTSVPSSGVLAQVQNYSSIAANAASHIYAFQDGSVKEYQLAPDGVTWSYVGDVDTF</sequence>
<dbReference type="OrthoDB" id="5420274at2759"/>
<feature type="region of interest" description="Disordered" evidence="2">
    <location>
        <begin position="114"/>
        <end position="143"/>
    </location>
</feature>
<comment type="caution">
    <text evidence="4">The sequence shown here is derived from an EMBL/GenBank/DDBJ whole genome shotgun (WGS) entry which is preliminary data.</text>
</comment>
<protein>
    <recommendedName>
        <fullName evidence="6">Fucose-specific lectin</fullName>
    </recommendedName>
</protein>
<dbReference type="Pfam" id="PF07938">
    <property type="entry name" value="Fungal_lectin"/>
    <property type="match status" value="1"/>
</dbReference>
<dbReference type="RefSeq" id="XP_037167166.1">
    <property type="nucleotide sequence ID" value="XM_037305973.1"/>
</dbReference>
<organism evidence="4 5">
    <name type="scientific">Letharia columbiana</name>
    <dbReference type="NCBI Taxonomy" id="112416"/>
    <lineage>
        <taxon>Eukaryota</taxon>
        <taxon>Fungi</taxon>
        <taxon>Dikarya</taxon>
        <taxon>Ascomycota</taxon>
        <taxon>Pezizomycotina</taxon>
        <taxon>Lecanoromycetes</taxon>
        <taxon>OSLEUM clade</taxon>
        <taxon>Lecanoromycetidae</taxon>
        <taxon>Lecanorales</taxon>
        <taxon>Lecanorineae</taxon>
        <taxon>Parmeliaceae</taxon>
        <taxon>Letharia</taxon>
    </lineage>
</organism>
<accession>A0A8H6L6U3</accession>
<name>A0A8H6L6U3_9LECA</name>
<reference evidence="4 5" key="1">
    <citation type="journal article" date="2020" name="Genomics">
        <title>Complete, high-quality genomes from long-read metagenomic sequencing of two wolf lichen thalli reveals enigmatic genome architecture.</title>
        <authorList>
            <person name="McKenzie S.K."/>
            <person name="Walston R.F."/>
            <person name="Allen J.L."/>
        </authorList>
    </citation>
    <scope>NUCLEOTIDE SEQUENCE [LARGE SCALE GENOMIC DNA]</scope>
    <source>
        <strain evidence="4">WasteWater2</strain>
    </source>
</reference>
<dbReference type="Proteomes" id="UP000578531">
    <property type="component" value="Unassembled WGS sequence"/>
</dbReference>
<keyword evidence="5" id="KW-1185">Reference proteome</keyword>
<dbReference type="InterPro" id="IPR012475">
    <property type="entry name" value="Fungal_lectin"/>
</dbReference>
<dbReference type="SUPFAM" id="SSF89372">
    <property type="entry name" value="Fucose-specific lectin"/>
    <property type="match status" value="2"/>
</dbReference>
<dbReference type="AlphaFoldDB" id="A0A8H6L6U3"/>
<evidence type="ECO:0000256" key="3">
    <source>
        <dbReference type="SAM" id="Phobius"/>
    </source>
</evidence>
<evidence type="ECO:0000256" key="2">
    <source>
        <dbReference type="SAM" id="MobiDB-lite"/>
    </source>
</evidence>
<evidence type="ECO:0008006" key="6">
    <source>
        <dbReference type="Google" id="ProtNLM"/>
    </source>
</evidence>
<evidence type="ECO:0000256" key="1">
    <source>
        <dbReference type="ARBA" id="ARBA00009042"/>
    </source>
</evidence>
<evidence type="ECO:0000313" key="4">
    <source>
        <dbReference type="EMBL" id="KAF6237848.1"/>
    </source>
</evidence>
<dbReference type="EMBL" id="JACCJC010000012">
    <property type="protein sequence ID" value="KAF6237848.1"/>
    <property type="molecule type" value="Genomic_DNA"/>
</dbReference>
<dbReference type="GeneID" id="59285714"/>
<comment type="similarity">
    <text evidence="1">Belongs to the fungal fucose-specific lectin family.</text>
</comment>
<feature type="compositionally biased region" description="Polar residues" evidence="2">
    <location>
        <begin position="121"/>
        <end position="131"/>
    </location>
</feature>
<dbReference type="Gene3D" id="2.120.10.70">
    <property type="entry name" value="Fucose-specific lectin"/>
    <property type="match status" value="1"/>
</dbReference>
<keyword evidence="3" id="KW-0472">Membrane</keyword>